<dbReference type="Gene3D" id="1.25.40.10">
    <property type="entry name" value="Tetratricopeptide repeat domain"/>
    <property type="match status" value="2"/>
</dbReference>
<dbReference type="AlphaFoldDB" id="A0A4S8LP73"/>
<name>A0A4S8LP73_DENBC</name>
<dbReference type="PANTHER" id="PTHR19959">
    <property type="entry name" value="KINESIN LIGHT CHAIN"/>
    <property type="match status" value="1"/>
</dbReference>
<proteinExistence type="predicted"/>
<gene>
    <name evidence="2" type="ORF">K435DRAFT_841129</name>
</gene>
<dbReference type="SUPFAM" id="SSF48452">
    <property type="entry name" value="TPR-like"/>
    <property type="match status" value="2"/>
</dbReference>
<protein>
    <recommendedName>
        <fullName evidence="1">CHAT domain-containing protein</fullName>
    </recommendedName>
</protein>
<keyword evidence="3" id="KW-1185">Reference proteome</keyword>
<dbReference type="OrthoDB" id="9991317at2759"/>
<evidence type="ECO:0000259" key="1">
    <source>
        <dbReference type="Pfam" id="PF12770"/>
    </source>
</evidence>
<dbReference type="InterPro" id="IPR024983">
    <property type="entry name" value="CHAT_dom"/>
</dbReference>
<evidence type="ECO:0000313" key="2">
    <source>
        <dbReference type="EMBL" id="THU91192.1"/>
    </source>
</evidence>
<accession>A0A4S8LP73</accession>
<dbReference type="PANTHER" id="PTHR19959:SF119">
    <property type="entry name" value="FUNGAL LIPASE-LIKE DOMAIN-CONTAINING PROTEIN"/>
    <property type="match status" value="1"/>
</dbReference>
<evidence type="ECO:0000313" key="3">
    <source>
        <dbReference type="Proteomes" id="UP000297245"/>
    </source>
</evidence>
<organism evidence="2 3">
    <name type="scientific">Dendrothele bispora (strain CBS 962.96)</name>
    <dbReference type="NCBI Taxonomy" id="1314807"/>
    <lineage>
        <taxon>Eukaryota</taxon>
        <taxon>Fungi</taxon>
        <taxon>Dikarya</taxon>
        <taxon>Basidiomycota</taxon>
        <taxon>Agaricomycotina</taxon>
        <taxon>Agaricomycetes</taxon>
        <taxon>Agaricomycetidae</taxon>
        <taxon>Agaricales</taxon>
        <taxon>Agaricales incertae sedis</taxon>
        <taxon>Dendrothele</taxon>
    </lineage>
</organism>
<dbReference type="Proteomes" id="UP000297245">
    <property type="component" value="Unassembled WGS sequence"/>
</dbReference>
<reference evidence="2 3" key="1">
    <citation type="journal article" date="2019" name="Nat. Ecol. Evol.">
        <title>Megaphylogeny resolves global patterns of mushroom evolution.</title>
        <authorList>
            <person name="Varga T."/>
            <person name="Krizsan K."/>
            <person name="Foldi C."/>
            <person name="Dima B."/>
            <person name="Sanchez-Garcia M."/>
            <person name="Sanchez-Ramirez S."/>
            <person name="Szollosi G.J."/>
            <person name="Szarkandi J.G."/>
            <person name="Papp V."/>
            <person name="Albert L."/>
            <person name="Andreopoulos W."/>
            <person name="Angelini C."/>
            <person name="Antonin V."/>
            <person name="Barry K.W."/>
            <person name="Bougher N.L."/>
            <person name="Buchanan P."/>
            <person name="Buyck B."/>
            <person name="Bense V."/>
            <person name="Catcheside P."/>
            <person name="Chovatia M."/>
            <person name="Cooper J."/>
            <person name="Damon W."/>
            <person name="Desjardin D."/>
            <person name="Finy P."/>
            <person name="Geml J."/>
            <person name="Haridas S."/>
            <person name="Hughes K."/>
            <person name="Justo A."/>
            <person name="Karasinski D."/>
            <person name="Kautmanova I."/>
            <person name="Kiss B."/>
            <person name="Kocsube S."/>
            <person name="Kotiranta H."/>
            <person name="LaButti K.M."/>
            <person name="Lechner B.E."/>
            <person name="Liimatainen K."/>
            <person name="Lipzen A."/>
            <person name="Lukacs Z."/>
            <person name="Mihaltcheva S."/>
            <person name="Morgado L.N."/>
            <person name="Niskanen T."/>
            <person name="Noordeloos M.E."/>
            <person name="Ohm R.A."/>
            <person name="Ortiz-Santana B."/>
            <person name="Ovrebo C."/>
            <person name="Racz N."/>
            <person name="Riley R."/>
            <person name="Savchenko A."/>
            <person name="Shiryaev A."/>
            <person name="Soop K."/>
            <person name="Spirin V."/>
            <person name="Szebenyi C."/>
            <person name="Tomsovsky M."/>
            <person name="Tulloss R.E."/>
            <person name="Uehling J."/>
            <person name="Grigoriev I.V."/>
            <person name="Vagvolgyi C."/>
            <person name="Papp T."/>
            <person name="Martin F.M."/>
            <person name="Miettinen O."/>
            <person name="Hibbett D.S."/>
            <person name="Nagy L.G."/>
        </authorList>
    </citation>
    <scope>NUCLEOTIDE SEQUENCE [LARGE SCALE GENOMIC DNA]</scope>
    <source>
        <strain evidence="2 3">CBS 962.96</strain>
    </source>
</reference>
<feature type="domain" description="CHAT" evidence="1">
    <location>
        <begin position="865"/>
        <end position="1161"/>
    </location>
</feature>
<dbReference type="Pfam" id="PF12770">
    <property type="entry name" value="CHAT"/>
    <property type="match status" value="1"/>
</dbReference>
<dbReference type="EMBL" id="ML179313">
    <property type="protein sequence ID" value="THU91192.1"/>
    <property type="molecule type" value="Genomic_DNA"/>
</dbReference>
<sequence length="1162" mass="129332">MNLCEDEKKDAQDEYRWRNAMGQVDVLSLVVPATSSPCLSPEPRESTLLAQLDNNVQIKSLERLEVDWSSNLDCKDTPQSIDQALEMADKSISLLKQVEDNEELELIENVIANIQAAMELIPGDNPRKPMCLTNLGNALKSRFDRLGNHKDLERAITLQHSVVNLISDSHPHKPTFLNNLASSLATRFHHHGTLEDLEYAIALMSRAVDLIPDGHSDKPIYLKNLGDAFETHFERSGELETLQKAIALEYRSVSLIPDGHLEKPSCLSTLGNALLRRFEHVDNLEDITNAISLISPPIIIPRNLVVSPTSVTLSRHDLTDLRRAVDLSPKGHPDEAKYLHNLGNVILTRFDRLGGLDDLEDAIDLMRRAVELTPDGQLTKPGRLTAFGDALETRFVRLGEVNDINSAILFKRRAVELIPDGHHHKPGYLSSLGSAFQARFNQGKDTKDLDNAITAHHEAADAISDDHPRKPAYLNNLGSSFARRFEHLHELDDLHTSITLAQRAISLTPPSHPDEAGRLSNLAHFLSMRYRRTRELDDLTNAIGLWRRALDLTPDGHPSRGHLYIALGQAIWVQYDRSYNISHRSAAFECFLSAANSESAPPSLRLWAAKRSASFCWQNIGTSTRDKLLPIYEQTLALIPQVVWLGHNINRRYKELSEIGDIANAAAAAAIAAGKYSLAVEWLEEGRTIIWGQLLQLRNPMTILNERHPDLAKELQDVSRALEDPSSNFRDGSISHEDHHYRPNTLDEVSHRTRLAGRYKSLLAIIREKEGFERFMLRKPFAELAPACRSGPVIVLNEHGSRCDALVLCSPSRIIHVPLIDLTELLAETMRAEMAESLTMAGIRSRWSKPLSRHGASDSNGIMARVLGQLWSRVVHPVLRAIEGERFECEVGDLPHVTWCPNGRLGFLPLHAAGDYSTEHGNKTYDFVVSSYTPSLSALAPESSFRSISPLSLESILVVSQPAPPDFAPDLPSLPGVRKETEAIKTQFSMDHMIHLDSEKATIQAVLDTMDERPSQVIHLACHGVQDPDDPWKSAFVLHDGKLELSRLMSKSTEIGALAVLSACQTAKGDVQLSEEAVHLAAGMLAVGYRAVVGSMWSIGDSDAPLVSRELYSYLKKDIEERGEFRAAYALHQAVKKLRESLKGSSEGKNLVRWVPFVHFGL</sequence>
<dbReference type="InterPro" id="IPR011990">
    <property type="entry name" value="TPR-like_helical_dom_sf"/>
</dbReference>